<gene>
    <name evidence="1" type="ordered locus">Dacet_2703</name>
</gene>
<dbReference type="EMBL" id="CP001968">
    <property type="protein sequence ID" value="ADD69457.1"/>
    <property type="molecule type" value="Genomic_DNA"/>
</dbReference>
<proteinExistence type="predicted"/>
<keyword evidence="2" id="KW-1185">Reference proteome</keyword>
<dbReference type="Proteomes" id="UP000002012">
    <property type="component" value="Chromosome"/>
</dbReference>
<organism evidence="1 2">
    <name type="scientific">Denitrovibrio acetiphilus (strain DSM 12809 / NBRC 114555 / N2460)</name>
    <dbReference type="NCBI Taxonomy" id="522772"/>
    <lineage>
        <taxon>Bacteria</taxon>
        <taxon>Pseudomonadati</taxon>
        <taxon>Deferribacterota</taxon>
        <taxon>Deferribacteres</taxon>
        <taxon>Deferribacterales</taxon>
        <taxon>Geovibrionaceae</taxon>
        <taxon>Denitrovibrio</taxon>
    </lineage>
</organism>
<name>D4H5L6_DENA2</name>
<dbReference type="RefSeq" id="WP_013011950.1">
    <property type="nucleotide sequence ID" value="NC_013943.1"/>
</dbReference>
<evidence type="ECO:0000313" key="1">
    <source>
        <dbReference type="EMBL" id="ADD69457.1"/>
    </source>
</evidence>
<dbReference type="eggNOG" id="ENOG5030VZP">
    <property type="taxonomic scope" value="Bacteria"/>
</dbReference>
<dbReference type="KEGG" id="dap:Dacet_2703"/>
<sequence length="196" mass="22087">MNSTESPEKKLETVYKYFSHHIRTNTAVIVAMLEAINEGLTDESMTQMIMESGYLLDIFDRGMSVSFNHIFGKAESSEYEDVDLATLINLFITNAVPKDGSCEAVSSVPDGVKIRCEPYSFKNIIQIYLHEATLAANEGFSVTFIKNELSISPDKGFYDNPSVFAIFEDVLAKHNIETKYDKSSIKLRFPDESINR</sequence>
<reference evidence="1 2" key="1">
    <citation type="journal article" date="2010" name="Stand. Genomic Sci.">
        <title>Complete genome sequence of Denitrovibrio acetiphilus type strain (N2460).</title>
        <authorList>
            <person name="Kiss H."/>
            <person name="Lang E."/>
            <person name="Lapidus A."/>
            <person name="Copeland A."/>
            <person name="Nolan M."/>
            <person name="Glavina Del Rio T."/>
            <person name="Chen F."/>
            <person name="Lucas S."/>
            <person name="Tice H."/>
            <person name="Cheng J.F."/>
            <person name="Han C."/>
            <person name="Goodwin L."/>
            <person name="Pitluck S."/>
            <person name="Liolios K."/>
            <person name="Pati A."/>
            <person name="Ivanova N."/>
            <person name="Mavromatis K."/>
            <person name="Chen A."/>
            <person name="Palaniappan K."/>
            <person name="Land M."/>
            <person name="Hauser L."/>
            <person name="Chang Y.J."/>
            <person name="Jeffries C.D."/>
            <person name="Detter J.C."/>
            <person name="Brettin T."/>
            <person name="Spring S."/>
            <person name="Rohde M."/>
            <person name="Goker M."/>
            <person name="Woyke T."/>
            <person name="Bristow J."/>
            <person name="Eisen J.A."/>
            <person name="Markowitz V."/>
            <person name="Hugenholtz P."/>
            <person name="Kyrpides N.C."/>
            <person name="Klenk H.P."/>
        </authorList>
    </citation>
    <scope>NUCLEOTIDE SEQUENCE [LARGE SCALE GENOMIC DNA]</scope>
    <source>
        <strain evidence="2">DSM 12809 / NBRC 114555 / N2460</strain>
    </source>
</reference>
<evidence type="ECO:0000313" key="2">
    <source>
        <dbReference type="Proteomes" id="UP000002012"/>
    </source>
</evidence>
<accession>D4H5L6</accession>
<dbReference type="InParanoid" id="D4H5L6"/>
<dbReference type="OrthoDB" id="9793418at2"/>
<dbReference type="PaxDb" id="522772-Dacet_2703"/>
<dbReference type="AlphaFoldDB" id="D4H5L6"/>
<dbReference type="HOGENOM" id="CLU_1413782_0_0_0"/>
<protein>
    <submittedName>
        <fullName evidence="1">Uncharacterized protein</fullName>
    </submittedName>
</protein>
<dbReference type="STRING" id="522772.Dacet_2703"/>